<dbReference type="Pfam" id="PF14124">
    <property type="entry name" value="DUF4291"/>
    <property type="match status" value="1"/>
</dbReference>
<proteinExistence type="predicted"/>
<protein>
    <submittedName>
        <fullName evidence="1">DUF4291 domain-containing protein</fullName>
    </submittedName>
</protein>
<gene>
    <name evidence="1" type="ORF">L4923_29880</name>
</gene>
<dbReference type="RefSeq" id="WP_239370745.1">
    <property type="nucleotide sequence ID" value="NZ_JAKREW010000082.1"/>
</dbReference>
<dbReference type="PANTHER" id="PTHR38567">
    <property type="entry name" value="DUF4291 DOMAIN-CONTAINING PROTEIN"/>
    <property type="match status" value="1"/>
</dbReference>
<accession>A0ABS9QPJ9</accession>
<evidence type="ECO:0000313" key="2">
    <source>
        <dbReference type="Proteomes" id="UP001201701"/>
    </source>
</evidence>
<keyword evidence="2" id="KW-1185">Reference proteome</keyword>
<dbReference type="InterPro" id="IPR025633">
    <property type="entry name" value="DUF4291"/>
</dbReference>
<evidence type="ECO:0000313" key="1">
    <source>
        <dbReference type="EMBL" id="MCG7509250.1"/>
    </source>
</evidence>
<organism evidence="1 2">
    <name type="scientific">Mesorhizobium retamae</name>
    <dbReference type="NCBI Taxonomy" id="2912854"/>
    <lineage>
        <taxon>Bacteria</taxon>
        <taxon>Pseudomonadati</taxon>
        <taxon>Pseudomonadota</taxon>
        <taxon>Alphaproteobacteria</taxon>
        <taxon>Hyphomicrobiales</taxon>
        <taxon>Phyllobacteriaceae</taxon>
        <taxon>Mesorhizobium</taxon>
    </lineage>
</organism>
<name>A0ABS9QPJ9_9HYPH</name>
<comment type="caution">
    <text evidence="1">The sequence shown here is derived from an EMBL/GenBank/DDBJ whole genome shotgun (WGS) entry which is preliminary data.</text>
</comment>
<sequence length="201" mass="22979">MIHQIRAVYDETTIRVYQAYNDAIADAALKHGTFVSPPFSLTRMSWIKPSFLWMMYRSGWGKKDPNQKRILAIEIKRTGFESALSNSCLSHFEPGLYGTKEEWKKRLLQSDVRIQWDPERDLHMQPLSARSLQVGLSGDALRQYVDDWIISISDISDYADLVKNTLDNGQVEDVSRLLPKEKIYNLPAEIEVGICASSAKI</sequence>
<dbReference type="PANTHER" id="PTHR38567:SF1">
    <property type="entry name" value="DUF4291 DOMAIN-CONTAINING PROTEIN"/>
    <property type="match status" value="1"/>
</dbReference>
<dbReference type="Proteomes" id="UP001201701">
    <property type="component" value="Unassembled WGS sequence"/>
</dbReference>
<dbReference type="EMBL" id="JAKREW010000082">
    <property type="protein sequence ID" value="MCG7509250.1"/>
    <property type="molecule type" value="Genomic_DNA"/>
</dbReference>
<reference evidence="1 2" key="1">
    <citation type="submission" date="2022-02" db="EMBL/GenBank/DDBJ databases">
        <title>Draft genome sequence of Mezorhizobium retamae strain IRAMC:0171 isolated from Retama raetam nodules.</title>
        <authorList>
            <person name="Bengaied R."/>
            <person name="Sbissi I."/>
            <person name="Huber K."/>
            <person name="Ghodbane F."/>
            <person name="Nouioui I."/>
            <person name="Tarhouni M."/>
            <person name="Gtari M."/>
        </authorList>
    </citation>
    <scope>NUCLEOTIDE SEQUENCE [LARGE SCALE GENOMIC DNA]</scope>
    <source>
        <strain evidence="1 2">IRAMC:0171</strain>
    </source>
</reference>